<evidence type="ECO:0000313" key="3">
    <source>
        <dbReference type="Proteomes" id="UP000298058"/>
    </source>
</evidence>
<feature type="chain" id="PRO_5020555465" description="Lipoprotein" evidence="1">
    <location>
        <begin position="22"/>
        <end position="148"/>
    </location>
</feature>
<comment type="caution">
    <text evidence="2">The sequence shown here is derived from an EMBL/GenBank/DDBJ whole genome shotgun (WGS) entry which is preliminary data.</text>
</comment>
<evidence type="ECO:0000313" key="2">
    <source>
        <dbReference type="EMBL" id="TGN20256.1"/>
    </source>
</evidence>
<dbReference type="Proteomes" id="UP000298058">
    <property type="component" value="Unassembled WGS sequence"/>
</dbReference>
<dbReference type="AlphaFoldDB" id="A0A4V3JYC3"/>
<feature type="signal peptide" evidence="1">
    <location>
        <begin position="1"/>
        <end position="21"/>
    </location>
</feature>
<organism evidence="2 3">
    <name type="scientific">Leptospira idonii</name>
    <dbReference type="NCBI Taxonomy" id="1193500"/>
    <lineage>
        <taxon>Bacteria</taxon>
        <taxon>Pseudomonadati</taxon>
        <taxon>Spirochaetota</taxon>
        <taxon>Spirochaetia</taxon>
        <taxon>Leptospirales</taxon>
        <taxon>Leptospiraceae</taxon>
        <taxon>Leptospira</taxon>
    </lineage>
</organism>
<keyword evidence="3" id="KW-1185">Reference proteome</keyword>
<sequence>MKRSLILLPLFLIACAGFVPYQTEWKTEKKGDVFHAVINGKASEKAISVGSIGMKISTCTQAVQILSTSQTITKQLVDNEKESLGVSELNHLSRLISNYKIQPELLICQSTSPKSFFGSSEWETCQCLYAVPYPGGRKQLKEDIANSK</sequence>
<accession>A0A4V3JYC3</accession>
<reference evidence="2" key="1">
    <citation type="journal article" date="2019" name="PLoS Negl. Trop. Dis.">
        <title>Revisiting the worldwide diversity of Leptospira species in the environment.</title>
        <authorList>
            <person name="Vincent A.T."/>
            <person name="Schiettekatte O."/>
            <person name="Bourhy P."/>
            <person name="Veyrier F.J."/>
            <person name="Picardeau M."/>
        </authorList>
    </citation>
    <scope>NUCLEOTIDE SEQUENCE [LARGE SCALE GENOMIC DNA]</scope>
    <source>
        <strain evidence="2">201300427</strain>
    </source>
</reference>
<keyword evidence="1" id="KW-0732">Signal</keyword>
<evidence type="ECO:0008006" key="4">
    <source>
        <dbReference type="Google" id="ProtNLM"/>
    </source>
</evidence>
<proteinExistence type="predicted"/>
<name>A0A4V3JYC3_9LEPT</name>
<gene>
    <name evidence="2" type="ORF">EHS15_04795</name>
</gene>
<dbReference type="PROSITE" id="PS51257">
    <property type="entry name" value="PROKAR_LIPOPROTEIN"/>
    <property type="match status" value="1"/>
</dbReference>
<evidence type="ECO:0000256" key="1">
    <source>
        <dbReference type="SAM" id="SignalP"/>
    </source>
</evidence>
<dbReference type="EMBL" id="RQHW01000015">
    <property type="protein sequence ID" value="TGN20256.1"/>
    <property type="molecule type" value="Genomic_DNA"/>
</dbReference>
<protein>
    <recommendedName>
        <fullName evidence="4">Lipoprotein</fullName>
    </recommendedName>
</protein>
<dbReference type="RefSeq" id="WP_135759413.1">
    <property type="nucleotide sequence ID" value="NZ_RQHW01000015.1"/>
</dbReference>
<dbReference type="OrthoDB" id="341477at2"/>